<evidence type="ECO:0000256" key="2">
    <source>
        <dbReference type="ARBA" id="ARBA00022679"/>
    </source>
</evidence>
<evidence type="ECO:0000256" key="5">
    <source>
        <dbReference type="ARBA" id="ARBA00023136"/>
    </source>
</evidence>
<dbReference type="PANTHER" id="PTHR22883">
    <property type="entry name" value="ZINC FINGER DHHC DOMAIN CONTAINING PROTEIN"/>
    <property type="match status" value="1"/>
</dbReference>
<evidence type="ECO:0000256" key="9">
    <source>
        <dbReference type="ARBA" id="ARBA00048048"/>
    </source>
</evidence>
<keyword evidence="13" id="KW-1185">Reference proteome</keyword>
<evidence type="ECO:0000256" key="10">
    <source>
        <dbReference type="RuleBase" id="RU079119"/>
    </source>
</evidence>
<evidence type="ECO:0000256" key="8">
    <source>
        <dbReference type="ARBA" id="ARBA00023315"/>
    </source>
</evidence>
<keyword evidence="8 10" id="KW-0012">Acyltransferase</keyword>
<comment type="similarity">
    <text evidence="10">Belongs to the DHHC palmitoyltransferase family.</text>
</comment>
<evidence type="ECO:0000313" key="13">
    <source>
        <dbReference type="Proteomes" id="UP000481858"/>
    </source>
</evidence>
<gene>
    <name evidence="12" type="ORF">GQX73_g7130</name>
</gene>
<evidence type="ECO:0000313" key="12">
    <source>
        <dbReference type="EMBL" id="KAF2966447.1"/>
    </source>
</evidence>
<keyword evidence="3 10" id="KW-0812">Transmembrane</keyword>
<dbReference type="InterPro" id="IPR001594">
    <property type="entry name" value="Palmitoyltrfase_DHHC"/>
</dbReference>
<dbReference type="GO" id="GO:0006612">
    <property type="term" value="P:protein targeting to membrane"/>
    <property type="evidence" value="ECO:0007669"/>
    <property type="project" value="TreeGrafter"/>
</dbReference>
<evidence type="ECO:0000256" key="4">
    <source>
        <dbReference type="ARBA" id="ARBA00022989"/>
    </source>
</evidence>
<dbReference type="EMBL" id="WUBL01000089">
    <property type="protein sequence ID" value="KAF2966447.1"/>
    <property type="molecule type" value="Genomic_DNA"/>
</dbReference>
<evidence type="ECO:0000259" key="11">
    <source>
        <dbReference type="Pfam" id="PF01529"/>
    </source>
</evidence>
<accession>A0A7C8MRD4</accession>
<dbReference type="Proteomes" id="UP000481858">
    <property type="component" value="Unassembled WGS sequence"/>
</dbReference>
<keyword evidence="5 10" id="KW-0472">Membrane</keyword>
<keyword evidence="4 10" id="KW-1133">Transmembrane helix</keyword>
<comment type="domain">
    <text evidence="10">The DHHC domain is required for palmitoyltransferase activity.</text>
</comment>
<sequence length="436" mass="49923">MKERDELLREESEYAELMFVVAYLSVAFAPVRVHLIGCLGYLSLDDEPSTDVIFQRHTPIAWLHRAIWIHIPNGVLALDQALTGGRIVASVGTFGHYAWYERHPTVLIFYILLLFVGEFLYLPGAWPRLSGFHQVAGVIVIVLPYVFLYLAAAGNPGVITPATHAHYMSLYPYDFTLFHPGQECRSCNLLKPPRSKHCAICKRCVARLDHHCVFINNCVGYGNQHWFLLLLLSTAVLTTYGGALGLRMVSENARTRSSLFALWKNPQQSWHHYFILLTYGIQLDVGIGSVTLLTVMTSPLVWGLLGYHTYLIYCGTTTNESMKWQDWQAEMDDGFAFRRRLPILRKRHPRFEASWTRWPVEPAQILVRTEDGEPPNDTAPPGEGPWERVWHLRDIENIYDIGFWDNLVDILVPNYSFRVEPQSDLERGKRPKKAKA</sequence>
<dbReference type="InterPro" id="IPR039859">
    <property type="entry name" value="PFA4/ZDH16/20/ERF2-like"/>
</dbReference>
<protein>
    <recommendedName>
        <fullName evidence="10">Palmitoyltransferase</fullName>
        <ecNumber evidence="10">2.3.1.225</ecNumber>
    </recommendedName>
</protein>
<dbReference type="GO" id="GO:0016020">
    <property type="term" value="C:membrane"/>
    <property type="evidence" value="ECO:0007669"/>
    <property type="project" value="UniProtKB-SubCell"/>
</dbReference>
<comment type="caution">
    <text evidence="12">The sequence shown here is derived from an EMBL/GenBank/DDBJ whole genome shotgun (WGS) entry which is preliminary data.</text>
</comment>
<reference evidence="12 13" key="1">
    <citation type="submission" date="2019-12" db="EMBL/GenBank/DDBJ databases">
        <title>Draft genome sequence of the ascomycete Xylaria multiplex DSM 110363.</title>
        <authorList>
            <person name="Buettner E."/>
            <person name="Kellner H."/>
        </authorList>
    </citation>
    <scope>NUCLEOTIDE SEQUENCE [LARGE SCALE GENOMIC DNA]</scope>
    <source>
        <strain evidence="12 13">DSM 110363</strain>
    </source>
</reference>
<evidence type="ECO:0000256" key="3">
    <source>
        <dbReference type="ARBA" id="ARBA00022692"/>
    </source>
</evidence>
<evidence type="ECO:0000256" key="7">
    <source>
        <dbReference type="ARBA" id="ARBA00023288"/>
    </source>
</evidence>
<organism evidence="12 13">
    <name type="scientific">Xylaria multiplex</name>
    <dbReference type="NCBI Taxonomy" id="323545"/>
    <lineage>
        <taxon>Eukaryota</taxon>
        <taxon>Fungi</taxon>
        <taxon>Dikarya</taxon>
        <taxon>Ascomycota</taxon>
        <taxon>Pezizomycotina</taxon>
        <taxon>Sordariomycetes</taxon>
        <taxon>Xylariomycetidae</taxon>
        <taxon>Xylariales</taxon>
        <taxon>Xylariaceae</taxon>
        <taxon>Xylaria</taxon>
    </lineage>
</organism>
<feature type="transmembrane region" description="Helical" evidence="10">
    <location>
        <begin position="106"/>
        <end position="123"/>
    </location>
</feature>
<dbReference type="GO" id="GO:0005783">
    <property type="term" value="C:endoplasmic reticulum"/>
    <property type="evidence" value="ECO:0007669"/>
    <property type="project" value="TreeGrafter"/>
</dbReference>
<feature type="transmembrane region" description="Helical" evidence="10">
    <location>
        <begin position="135"/>
        <end position="152"/>
    </location>
</feature>
<keyword evidence="7" id="KW-0449">Lipoprotein</keyword>
<dbReference type="PANTHER" id="PTHR22883:SF288">
    <property type="entry name" value="PALMITOYLTRANSFERASE SWF1"/>
    <property type="match status" value="1"/>
</dbReference>
<dbReference type="PROSITE" id="PS50216">
    <property type="entry name" value="DHHC"/>
    <property type="match status" value="1"/>
</dbReference>
<feature type="transmembrane region" description="Helical" evidence="10">
    <location>
        <begin position="226"/>
        <end position="249"/>
    </location>
</feature>
<dbReference type="EC" id="2.3.1.225" evidence="10"/>
<comment type="catalytic activity">
    <reaction evidence="9 10">
        <text>L-cysteinyl-[protein] + hexadecanoyl-CoA = S-hexadecanoyl-L-cysteinyl-[protein] + CoA</text>
        <dbReference type="Rhea" id="RHEA:36683"/>
        <dbReference type="Rhea" id="RHEA-COMP:10131"/>
        <dbReference type="Rhea" id="RHEA-COMP:11032"/>
        <dbReference type="ChEBI" id="CHEBI:29950"/>
        <dbReference type="ChEBI" id="CHEBI:57287"/>
        <dbReference type="ChEBI" id="CHEBI:57379"/>
        <dbReference type="ChEBI" id="CHEBI:74151"/>
        <dbReference type="EC" id="2.3.1.225"/>
    </reaction>
</comment>
<dbReference type="AlphaFoldDB" id="A0A7C8MRD4"/>
<keyword evidence="2 10" id="KW-0808">Transferase</keyword>
<comment type="subcellular location">
    <subcellularLocation>
        <location evidence="1">Membrane</location>
        <topology evidence="1">Multi-pass membrane protein</topology>
    </subcellularLocation>
</comment>
<feature type="domain" description="Palmitoyltransferase DHHC" evidence="11">
    <location>
        <begin position="180"/>
        <end position="325"/>
    </location>
</feature>
<dbReference type="GO" id="GO:0005794">
    <property type="term" value="C:Golgi apparatus"/>
    <property type="evidence" value="ECO:0007669"/>
    <property type="project" value="TreeGrafter"/>
</dbReference>
<dbReference type="GO" id="GO:0019706">
    <property type="term" value="F:protein-cysteine S-palmitoyltransferase activity"/>
    <property type="evidence" value="ECO:0007669"/>
    <property type="project" value="UniProtKB-EC"/>
</dbReference>
<keyword evidence="6" id="KW-0564">Palmitate</keyword>
<evidence type="ECO:0000256" key="6">
    <source>
        <dbReference type="ARBA" id="ARBA00023139"/>
    </source>
</evidence>
<name>A0A7C8MRD4_9PEZI</name>
<dbReference type="InParanoid" id="A0A7C8MRD4"/>
<dbReference type="OrthoDB" id="9909019at2759"/>
<evidence type="ECO:0000256" key="1">
    <source>
        <dbReference type="ARBA" id="ARBA00004141"/>
    </source>
</evidence>
<proteinExistence type="inferred from homology"/>
<dbReference type="Pfam" id="PF01529">
    <property type="entry name" value="DHHC"/>
    <property type="match status" value="1"/>
</dbReference>